<evidence type="ECO:0000256" key="6">
    <source>
        <dbReference type="ARBA" id="ARBA00023263"/>
    </source>
</evidence>
<comment type="similarity">
    <text evidence="2">Belongs to the PilY1 family.</text>
</comment>
<keyword evidence="4" id="KW-0479">Metal-binding</keyword>
<evidence type="ECO:0000256" key="5">
    <source>
        <dbReference type="ARBA" id="ARBA00022837"/>
    </source>
</evidence>
<dbReference type="InterPro" id="IPR008707">
    <property type="entry name" value="B-propeller_PilY1"/>
</dbReference>
<gene>
    <name evidence="9" type="ORF">ACFQPB_04215</name>
</gene>
<dbReference type="InterPro" id="IPR011047">
    <property type="entry name" value="Quinoprotein_ADH-like_sf"/>
</dbReference>
<keyword evidence="6" id="KW-0281">Fimbrium</keyword>
<evidence type="ECO:0000313" key="9">
    <source>
        <dbReference type="EMBL" id="MFC7408054.1"/>
    </source>
</evidence>
<dbReference type="RefSeq" id="WP_382220005.1">
    <property type="nucleotide sequence ID" value="NZ_JBHTCA010000002.1"/>
</dbReference>
<proteinExistence type="inferred from homology"/>
<evidence type="ECO:0000256" key="1">
    <source>
        <dbReference type="ARBA" id="ARBA00004561"/>
    </source>
</evidence>
<name>A0ABW2QF07_9BURK</name>
<feature type="compositionally biased region" description="Polar residues" evidence="7">
    <location>
        <begin position="180"/>
        <end position="212"/>
    </location>
</feature>
<comment type="subcellular location">
    <subcellularLocation>
        <location evidence="1">Fimbrium</location>
    </subcellularLocation>
</comment>
<dbReference type="InterPro" id="IPR036465">
    <property type="entry name" value="vWFA_dom_sf"/>
</dbReference>
<keyword evidence="5" id="KW-0106">Calcium</keyword>
<dbReference type="SUPFAM" id="SSF53300">
    <property type="entry name" value="vWA-like"/>
    <property type="match status" value="1"/>
</dbReference>
<dbReference type="Proteomes" id="UP001596501">
    <property type="component" value="Unassembled WGS sequence"/>
</dbReference>
<evidence type="ECO:0000256" key="2">
    <source>
        <dbReference type="ARBA" id="ARBA00008387"/>
    </source>
</evidence>
<dbReference type="Gene3D" id="3.40.50.410">
    <property type="entry name" value="von Willebrand factor, type A domain"/>
    <property type="match status" value="1"/>
</dbReference>
<keyword evidence="10" id="KW-1185">Reference proteome</keyword>
<feature type="domain" description="PilY1 beta-propeller" evidence="8">
    <location>
        <begin position="669"/>
        <end position="950"/>
    </location>
</feature>
<feature type="region of interest" description="Disordered" evidence="7">
    <location>
        <begin position="178"/>
        <end position="219"/>
    </location>
</feature>
<comment type="caution">
    <text evidence="9">The sequence shown here is derived from an EMBL/GenBank/DDBJ whole genome shotgun (WGS) entry which is preliminary data.</text>
</comment>
<dbReference type="Pfam" id="PF05567">
    <property type="entry name" value="T4P_PilY1"/>
    <property type="match status" value="1"/>
</dbReference>
<evidence type="ECO:0000256" key="7">
    <source>
        <dbReference type="SAM" id="MobiDB-lite"/>
    </source>
</evidence>
<dbReference type="SUPFAM" id="SSF50998">
    <property type="entry name" value="Quinoprotein alcohol dehydrogenase-like"/>
    <property type="match status" value="1"/>
</dbReference>
<dbReference type="EMBL" id="JBHTCA010000002">
    <property type="protein sequence ID" value="MFC7408054.1"/>
    <property type="molecule type" value="Genomic_DNA"/>
</dbReference>
<evidence type="ECO:0000256" key="3">
    <source>
        <dbReference type="ARBA" id="ARBA00022558"/>
    </source>
</evidence>
<protein>
    <submittedName>
        <fullName evidence="9">Pilus assembly protein</fullName>
    </submittedName>
</protein>
<organism evidence="9 10">
    <name type="scientific">Hydrogenophaga atypica</name>
    <dbReference type="NCBI Taxonomy" id="249409"/>
    <lineage>
        <taxon>Bacteria</taxon>
        <taxon>Pseudomonadati</taxon>
        <taxon>Pseudomonadota</taxon>
        <taxon>Betaproteobacteria</taxon>
        <taxon>Burkholderiales</taxon>
        <taxon>Comamonadaceae</taxon>
        <taxon>Hydrogenophaga</taxon>
    </lineage>
</organism>
<evidence type="ECO:0000313" key="10">
    <source>
        <dbReference type="Proteomes" id="UP001596501"/>
    </source>
</evidence>
<evidence type="ECO:0000259" key="8">
    <source>
        <dbReference type="Pfam" id="PF05567"/>
    </source>
</evidence>
<sequence length="1196" mass="127827">MNNSTLFKHARSIMKLVVHDKRSARLGLRALCGATVLGILSVVGAPAHADETEIFRASFDTSGARPKVLIVFDNSGSMDTKAQNKPAYDPSQTYPNVGNIQSGRLYWADGNSGNPPSASTSQWFNQQKNRCGSSYTPLAQQGFYINRWARWNTSSSSGWSEGLDKNRQDPLHVECRQDVVDSNNDNGTGTSNPGNGYPRSSTPRPYGSNRQTSVDDDWDSTQRVYTANYMNWHHSTELTDRSRMDVARTVISSIIQANPGIDFGLAVFNDNASTTYNGGRIVRRIIENSTDAQRTALVNMVNGLSPDTWTPLCESMYEAYRYLSGSTLVYGNRSNGNDGPVKDSAAESPSGTYASPAGDCQYLYVILMTDGEPTYDTSANSAIETLTGKTCKSYADGNGGTKKNCLPVLTEHMYTQDLDGNASNGTQKAITYTIGFATNQTLLSDAAANGGGKYYTAYNTEELTSAFQGAITDILSTSSSFTSPAVAVDSFSRTQSLDSVFLAMFLPKATTDWPGNIKKIKVAVNASGVASYVDANGVAALDNATGQLKTSAVTFWGTTQDGPVVNKGGVGDLLLARDMDGRVIKFDNAAGNLADLTTSGVTATNFGVANDAALFSAFGVSSQTELNDLLAWARGWTSSAKTSKRAWVMGDILNSRPVAINYGARGSYTQSNPDLRLIVGTNAGFLHMFSGDTGAESWAFMPRPMARIQALRQDNAESVDAIYGVDAPPVVYRHDANSDGTIKASDNDKVYAFLGLRRGGRALYALDLTNPDSPAFMWKIDNTTTGFSELGQTWSVPTVTRVKGHTNPVLVFAAGYDTSFDDKTTLASGTSAAMGRGIYVVDAVTGALLWSATPGAASTKNKQVSAFTYPMPAPVTVMDSNGDGYADRIYIADVGGNIWRVDLAGDSIPSTDHSAWRVLQMAELAEANHAGDRRFFSAVEVARAVEGTTPFDALMLGSGDRSNPNATDNSDRLYMVRDYKTGIYTTNPPSKPCAVPSSDPRCVLPVTHSNLYNASANLIQVGSETEKVAAKSTLDAAAGWYVNLTAASGEKSLATSRTIAGTVYFTTFSPGGSALSANQCVPTAGTSRLYALNMFDASAKLDFNGSNSLTLSDRSVVTGSMITDTPSIYAGPDRVIQLMLPPGSVPKTTTPGTIFGGGFGRTAQTTGLQTKIPRNANESYVPGRDSGRYWYLPDRR</sequence>
<accession>A0ABW2QF07</accession>
<keyword evidence="3" id="KW-1029">Fimbrium biogenesis</keyword>
<reference evidence="10" key="1">
    <citation type="journal article" date="2019" name="Int. J. Syst. Evol. Microbiol.">
        <title>The Global Catalogue of Microorganisms (GCM) 10K type strain sequencing project: providing services to taxonomists for standard genome sequencing and annotation.</title>
        <authorList>
            <consortium name="The Broad Institute Genomics Platform"/>
            <consortium name="The Broad Institute Genome Sequencing Center for Infectious Disease"/>
            <person name="Wu L."/>
            <person name="Ma J."/>
        </authorList>
    </citation>
    <scope>NUCLEOTIDE SEQUENCE [LARGE SCALE GENOMIC DNA]</scope>
    <source>
        <strain evidence="10">CGMCC 1.12371</strain>
    </source>
</reference>
<evidence type="ECO:0000256" key="4">
    <source>
        <dbReference type="ARBA" id="ARBA00022723"/>
    </source>
</evidence>